<reference evidence="4 5" key="1">
    <citation type="journal article" date="2014" name="PLoS Genet.">
        <title>Phylogenetically driven sequencing of extremely halophilic archaea reveals strategies for static and dynamic osmo-response.</title>
        <authorList>
            <person name="Becker E.A."/>
            <person name="Seitzer P.M."/>
            <person name="Tritt A."/>
            <person name="Larsen D."/>
            <person name="Krusor M."/>
            <person name="Yao A.I."/>
            <person name="Wu D."/>
            <person name="Madern D."/>
            <person name="Eisen J.A."/>
            <person name="Darling A.E."/>
            <person name="Facciotti M.T."/>
        </authorList>
    </citation>
    <scope>NUCLEOTIDE SEQUENCE [LARGE SCALE GENOMIC DNA]</scope>
    <source>
        <strain evidence="4 5">ATCC BAA-1512</strain>
    </source>
</reference>
<evidence type="ECO:0000313" key="5">
    <source>
        <dbReference type="Proteomes" id="UP000011550"/>
    </source>
</evidence>
<accession>M0IH27</accession>
<keyword evidence="2" id="KW-0378">Hydrolase</keyword>
<dbReference type="RefSeq" id="WP_008319575.1">
    <property type="nucleotide sequence ID" value="NZ_AOLN01000011.1"/>
</dbReference>
<dbReference type="InterPro" id="IPR020084">
    <property type="entry name" value="NUDIX_hydrolase_CS"/>
</dbReference>
<dbReference type="PATRIC" id="fig|662479.7.peg.1379"/>
<dbReference type="EMBL" id="AOLN01000011">
    <property type="protein sequence ID" value="ELZ94769.1"/>
    <property type="molecule type" value="Genomic_DNA"/>
</dbReference>
<evidence type="ECO:0000256" key="2">
    <source>
        <dbReference type="ARBA" id="ARBA00022801"/>
    </source>
</evidence>
<sequence length="152" mass="17418">MNPRIAARGLVVDDGRLLTVKYQSEREHWYLTPGGEQKRGETLAETVRREVREETGYEVSVESLAFVRDFVPSSHFEDGSDDDQRVDHFFWCELGSGERTQPMLKDPQQVSVEWLAVDSLSELWFFPRGLADPLRERVESGTRDAAYLGDIP</sequence>
<dbReference type="STRING" id="662479.C440_06832"/>
<dbReference type="InterPro" id="IPR015797">
    <property type="entry name" value="NUDIX_hydrolase-like_dom_sf"/>
</dbReference>
<keyword evidence="5" id="KW-1185">Reference proteome</keyword>
<evidence type="ECO:0000259" key="3">
    <source>
        <dbReference type="PROSITE" id="PS51462"/>
    </source>
</evidence>
<proteinExistence type="predicted"/>
<evidence type="ECO:0000256" key="1">
    <source>
        <dbReference type="ARBA" id="ARBA00001946"/>
    </source>
</evidence>
<dbReference type="SUPFAM" id="SSF55811">
    <property type="entry name" value="Nudix"/>
    <property type="match status" value="1"/>
</dbReference>
<comment type="cofactor">
    <cofactor evidence="1">
        <name>Mg(2+)</name>
        <dbReference type="ChEBI" id="CHEBI:18420"/>
    </cofactor>
</comment>
<dbReference type="AlphaFoldDB" id="M0IH27"/>
<dbReference type="Gene3D" id="3.90.79.10">
    <property type="entry name" value="Nucleoside Triphosphate Pyrophosphohydrolase"/>
    <property type="match status" value="1"/>
</dbReference>
<feature type="domain" description="Nudix hydrolase" evidence="3">
    <location>
        <begin position="2"/>
        <end position="136"/>
    </location>
</feature>
<dbReference type="PROSITE" id="PS51462">
    <property type="entry name" value="NUDIX"/>
    <property type="match status" value="1"/>
</dbReference>
<dbReference type="OrthoDB" id="40462at2157"/>
<gene>
    <name evidence="4" type="ORF">C440_06832</name>
</gene>
<evidence type="ECO:0000313" key="4">
    <source>
        <dbReference type="EMBL" id="ELZ94769.1"/>
    </source>
</evidence>
<organism evidence="4 5">
    <name type="scientific">Haloferax mucosum ATCC BAA-1512</name>
    <dbReference type="NCBI Taxonomy" id="662479"/>
    <lineage>
        <taxon>Archaea</taxon>
        <taxon>Methanobacteriati</taxon>
        <taxon>Methanobacteriota</taxon>
        <taxon>Stenosarchaea group</taxon>
        <taxon>Halobacteria</taxon>
        <taxon>Halobacteriales</taxon>
        <taxon>Haloferacaceae</taxon>
        <taxon>Haloferax</taxon>
    </lineage>
</organism>
<name>M0IH27_9EURY</name>
<dbReference type="GO" id="GO:0016787">
    <property type="term" value="F:hydrolase activity"/>
    <property type="evidence" value="ECO:0007669"/>
    <property type="project" value="UniProtKB-KW"/>
</dbReference>
<dbReference type="InterPro" id="IPR000086">
    <property type="entry name" value="NUDIX_hydrolase_dom"/>
</dbReference>
<dbReference type="Pfam" id="PF00293">
    <property type="entry name" value="NUDIX"/>
    <property type="match status" value="1"/>
</dbReference>
<dbReference type="Proteomes" id="UP000011550">
    <property type="component" value="Unassembled WGS sequence"/>
</dbReference>
<comment type="caution">
    <text evidence="4">The sequence shown here is derived from an EMBL/GenBank/DDBJ whole genome shotgun (WGS) entry which is preliminary data.</text>
</comment>
<dbReference type="PANTHER" id="PTHR43046:SF14">
    <property type="entry name" value="MUTT_NUDIX FAMILY PROTEIN"/>
    <property type="match status" value="1"/>
</dbReference>
<dbReference type="PROSITE" id="PS00893">
    <property type="entry name" value="NUDIX_BOX"/>
    <property type="match status" value="1"/>
</dbReference>
<protein>
    <submittedName>
        <fullName evidence="4">MutT/NUDIX family protein</fullName>
    </submittedName>
</protein>
<dbReference type="CDD" id="cd18880">
    <property type="entry name" value="NUDIX_ADPRase"/>
    <property type="match status" value="1"/>
</dbReference>
<dbReference type="PANTHER" id="PTHR43046">
    <property type="entry name" value="GDP-MANNOSE MANNOSYL HYDROLASE"/>
    <property type="match status" value="1"/>
</dbReference>